<dbReference type="GO" id="GO:0004519">
    <property type="term" value="F:endonuclease activity"/>
    <property type="evidence" value="ECO:0007669"/>
    <property type="project" value="UniProtKB-KW"/>
</dbReference>
<dbReference type="InterPro" id="IPR011335">
    <property type="entry name" value="Restrct_endonuc-II-like"/>
</dbReference>
<protein>
    <recommendedName>
        <fullName evidence="2">UPF0102 protein HNR38_003158</fullName>
    </recommendedName>
</protein>
<proteinExistence type="inferred from homology"/>
<gene>
    <name evidence="3" type="ORF">HNR38_003158</name>
</gene>
<evidence type="ECO:0000313" key="3">
    <source>
        <dbReference type="EMBL" id="MBB5322650.1"/>
    </source>
</evidence>
<dbReference type="Gene3D" id="3.40.1350.10">
    <property type="match status" value="1"/>
</dbReference>
<dbReference type="AlphaFoldDB" id="A0A840UGM8"/>
<dbReference type="PANTHER" id="PTHR34039">
    <property type="entry name" value="UPF0102 PROTEIN YRAN"/>
    <property type="match status" value="1"/>
</dbReference>
<dbReference type="SUPFAM" id="SSF52980">
    <property type="entry name" value="Restriction endonuclease-like"/>
    <property type="match status" value="1"/>
</dbReference>
<evidence type="ECO:0000256" key="2">
    <source>
        <dbReference type="HAMAP-Rule" id="MF_00048"/>
    </source>
</evidence>
<keyword evidence="3" id="KW-0255">Endonuclease</keyword>
<dbReference type="GO" id="GO:0003676">
    <property type="term" value="F:nucleic acid binding"/>
    <property type="evidence" value="ECO:0007669"/>
    <property type="project" value="InterPro"/>
</dbReference>
<keyword evidence="3" id="KW-0378">Hydrolase</keyword>
<dbReference type="NCBIfam" id="TIGR00252">
    <property type="entry name" value="YraN family protein"/>
    <property type="match status" value="1"/>
</dbReference>
<keyword evidence="3" id="KW-0540">Nuclease</keyword>
<reference evidence="3 4" key="1">
    <citation type="submission" date="2020-08" db="EMBL/GenBank/DDBJ databases">
        <title>Genomic Encyclopedia of Type Strains, Phase IV (KMG-IV): sequencing the most valuable type-strain genomes for metagenomic binning, comparative biology and taxonomic classification.</title>
        <authorList>
            <person name="Goeker M."/>
        </authorList>
    </citation>
    <scope>NUCLEOTIDE SEQUENCE [LARGE SCALE GENOMIC DNA]</scope>
    <source>
        <strain evidence="3 4">DSM 22359</strain>
    </source>
</reference>
<dbReference type="NCBIfam" id="NF009150">
    <property type="entry name" value="PRK12497.1-3"/>
    <property type="match status" value="1"/>
</dbReference>
<sequence>MEGRKEIGNHYEGVAARYLARKGVRILEHNVFSRGGEIDLIGMDGDVLVFFEVRYRKQEALVDPVSSISWKKQKSLLRAAAYYLHRNGLWNVLSRIDVVGISPGRRSRYQVHWIKNAIQAS</sequence>
<evidence type="ECO:0000256" key="1">
    <source>
        <dbReference type="ARBA" id="ARBA00006738"/>
    </source>
</evidence>
<comment type="caution">
    <text evidence="3">The sequence shown here is derived from an EMBL/GenBank/DDBJ whole genome shotgun (WGS) entry which is preliminary data.</text>
</comment>
<dbReference type="HAMAP" id="MF_00048">
    <property type="entry name" value="UPF0102"/>
    <property type="match status" value="1"/>
</dbReference>
<dbReference type="InterPro" id="IPR011856">
    <property type="entry name" value="tRNA_endonuc-like_dom_sf"/>
</dbReference>
<dbReference type="Proteomes" id="UP000591735">
    <property type="component" value="Unassembled WGS sequence"/>
</dbReference>
<dbReference type="RefSeq" id="WP_183706083.1">
    <property type="nucleotide sequence ID" value="NZ_JACHFE010000010.1"/>
</dbReference>
<evidence type="ECO:0000313" key="4">
    <source>
        <dbReference type="Proteomes" id="UP000591735"/>
    </source>
</evidence>
<dbReference type="InterPro" id="IPR003509">
    <property type="entry name" value="UPF0102_YraN-like"/>
</dbReference>
<accession>A0A840UGM8</accession>
<organism evidence="3 4">
    <name type="scientific">Marinobacter oulmenensis</name>
    <dbReference type="NCBI Taxonomy" id="643747"/>
    <lineage>
        <taxon>Bacteria</taxon>
        <taxon>Pseudomonadati</taxon>
        <taxon>Pseudomonadota</taxon>
        <taxon>Gammaproteobacteria</taxon>
        <taxon>Pseudomonadales</taxon>
        <taxon>Marinobacteraceae</taxon>
        <taxon>Marinobacter</taxon>
    </lineage>
</organism>
<keyword evidence="4" id="KW-1185">Reference proteome</keyword>
<dbReference type="PANTHER" id="PTHR34039:SF1">
    <property type="entry name" value="UPF0102 PROTEIN YRAN"/>
    <property type="match status" value="1"/>
</dbReference>
<dbReference type="EMBL" id="JACHFE010000010">
    <property type="protein sequence ID" value="MBB5322650.1"/>
    <property type="molecule type" value="Genomic_DNA"/>
</dbReference>
<comment type="similarity">
    <text evidence="1 2">Belongs to the UPF0102 family.</text>
</comment>
<dbReference type="Pfam" id="PF02021">
    <property type="entry name" value="UPF0102"/>
    <property type="match status" value="1"/>
</dbReference>
<name>A0A840UGM8_9GAMM</name>